<feature type="transmembrane region" description="Helical" evidence="9">
    <location>
        <begin position="100"/>
        <end position="121"/>
    </location>
</feature>
<keyword evidence="8" id="KW-0807">Transducer</keyword>
<feature type="transmembrane region" description="Helical" evidence="9">
    <location>
        <begin position="275"/>
        <end position="295"/>
    </location>
</feature>
<reference evidence="11" key="1">
    <citation type="submission" date="2021-02" db="EMBL/GenBank/DDBJ databases">
        <authorList>
            <person name="Nowell W R."/>
        </authorList>
    </citation>
    <scope>NUCLEOTIDE SEQUENCE</scope>
</reference>
<proteinExistence type="predicted"/>
<comment type="subcellular location">
    <subcellularLocation>
        <location evidence="1">Cell membrane</location>
        <topology evidence="1">Multi-pass membrane protein</topology>
    </subcellularLocation>
</comment>
<dbReference type="GO" id="GO:0004930">
    <property type="term" value="F:G protein-coupled receptor activity"/>
    <property type="evidence" value="ECO:0007669"/>
    <property type="project" value="UniProtKB-KW"/>
</dbReference>
<evidence type="ECO:0000313" key="11">
    <source>
        <dbReference type="EMBL" id="CAF1447713.1"/>
    </source>
</evidence>
<evidence type="ECO:0000256" key="4">
    <source>
        <dbReference type="ARBA" id="ARBA00022989"/>
    </source>
</evidence>
<protein>
    <recommendedName>
        <fullName evidence="10">G-protein coupled receptors family 1 profile domain-containing protein</fullName>
    </recommendedName>
</protein>
<evidence type="ECO:0000256" key="2">
    <source>
        <dbReference type="ARBA" id="ARBA00022475"/>
    </source>
</evidence>
<evidence type="ECO:0000256" key="7">
    <source>
        <dbReference type="ARBA" id="ARBA00023170"/>
    </source>
</evidence>
<keyword evidence="7" id="KW-0675">Receptor</keyword>
<feature type="transmembrane region" description="Helical" evidence="9">
    <location>
        <begin position="239"/>
        <end position="263"/>
    </location>
</feature>
<evidence type="ECO:0000256" key="6">
    <source>
        <dbReference type="ARBA" id="ARBA00023136"/>
    </source>
</evidence>
<dbReference type="AlphaFoldDB" id="A0A815PD47"/>
<organism evidence="11 12">
    <name type="scientific">Adineta ricciae</name>
    <name type="common">Rotifer</name>
    <dbReference type="NCBI Taxonomy" id="249248"/>
    <lineage>
        <taxon>Eukaryota</taxon>
        <taxon>Metazoa</taxon>
        <taxon>Spiralia</taxon>
        <taxon>Gnathifera</taxon>
        <taxon>Rotifera</taxon>
        <taxon>Eurotatoria</taxon>
        <taxon>Bdelloidea</taxon>
        <taxon>Adinetida</taxon>
        <taxon>Adinetidae</taxon>
        <taxon>Adineta</taxon>
    </lineage>
</organism>
<evidence type="ECO:0000256" key="5">
    <source>
        <dbReference type="ARBA" id="ARBA00023040"/>
    </source>
</evidence>
<keyword evidence="4 9" id="KW-1133">Transmembrane helix</keyword>
<feature type="transmembrane region" description="Helical" evidence="9">
    <location>
        <begin position="62"/>
        <end position="80"/>
    </location>
</feature>
<evidence type="ECO:0000313" key="12">
    <source>
        <dbReference type="Proteomes" id="UP000663828"/>
    </source>
</evidence>
<keyword evidence="3 9" id="KW-0812">Transmembrane</keyword>
<dbReference type="Proteomes" id="UP000663828">
    <property type="component" value="Unassembled WGS sequence"/>
</dbReference>
<gene>
    <name evidence="11" type="ORF">XAT740_LOCUS36689</name>
</gene>
<dbReference type="InterPro" id="IPR017452">
    <property type="entry name" value="GPCR_Rhodpsn_7TM"/>
</dbReference>
<dbReference type="CDD" id="cd00637">
    <property type="entry name" value="7tm_classA_rhodopsin-like"/>
    <property type="match status" value="1"/>
</dbReference>
<dbReference type="InterPro" id="IPR000276">
    <property type="entry name" value="GPCR_Rhodpsn"/>
</dbReference>
<dbReference type="PROSITE" id="PS50262">
    <property type="entry name" value="G_PROTEIN_RECEP_F1_2"/>
    <property type="match status" value="1"/>
</dbReference>
<evidence type="ECO:0000256" key="8">
    <source>
        <dbReference type="ARBA" id="ARBA00023224"/>
    </source>
</evidence>
<dbReference type="Pfam" id="PF00001">
    <property type="entry name" value="7tm_1"/>
    <property type="match status" value="1"/>
</dbReference>
<accession>A0A815PD47</accession>
<comment type="caution">
    <text evidence="11">The sequence shown here is derived from an EMBL/GenBank/DDBJ whole genome shotgun (WGS) entry which is preliminary data.</text>
</comment>
<dbReference type="EMBL" id="CAJNOR010003788">
    <property type="protein sequence ID" value="CAF1447713.1"/>
    <property type="molecule type" value="Genomic_DNA"/>
</dbReference>
<evidence type="ECO:0000256" key="1">
    <source>
        <dbReference type="ARBA" id="ARBA00004651"/>
    </source>
</evidence>
<sequence>MTNATTSESMNSSGTISSSFIPINVKFWTYLIFLVPSIFCSLFVLYHLLFDRTLRRSLNNHVIILLLFTVLFCELSNYPWMLYYYTHTDTWQRSFVFCSIWGFFDWAIYILQLILFAWASIERHILIFHDKWVSTDRKRFYVHYLPVIVILIYWLIFYSVVYFFPPCHNVQDDDSMVCITTCVFDNFSFRAFETFFNNIIPSLIIVFASAALLFRVLRQRYRVRQQIQWRKHRKMTVQLLWISALYLLITAPLAIIIFLGLYGLSANVGTAFGSLAIYASYYIVLLFPFVSLLSLPELYIKLKKMLHLQGRREFGRNNQVTPK</sequence>
<dbReference type="PANTHER" id="PTHR24228">
    <property type="entry name" value="B2 BRADYKININ RECEPTOR/ANGIOTENSIN II RECEPTOR"/>
    <property type="match status" value="1"/>
</dbReference>
<dbReference type="PANTHER" id="PTHR24228:SF59">
    <property type="entry name" value="NEUROPEPTIDE RECEPTOR 15"/>
    <property type="match status" value="1"/>
</dbReference>
<keyword evidence="2" id="KW-1003">Cell membrane</keyword>
<dbReference type="GO" id="GO:0005886">
    <property type="term" value="C:plasma membrane"/>
    <property type="evidence" value="ECO:0007669"/>
    <property type="project" value="UniProtKB-SubCell"/>
</dbReference>
<dbReference type="SUPFAM" id="SSF81321">
    <property type="entry name" value="Family A G protein-coupled receptor-like"/>
    <property type="match status" value="1"/>
</dbReference>
<keyword evidence="6 9" id="KW-0472">Membrane</keyword>
<evidence type="ECO:0000256" key="9">
    <source>
        <dbReference type="SAM" id="Phobius"/>
    </source>
</evidence>
<keyword evidence="12" id="KW-1185">Reference proteome</keyword>
<evidence type="ECO:0000256" key="3">
    <source>
        <dbReference type="ARBA" id="ARBA00022692"/>
    </source>
</evidence>
<dbReference type="Gene3D" id="1.20.1070.10">
    <property type="entry name" value="Rhodopsin 7-helix transmembrane proteins"/>
    <property type="match status" value="1"/>
</dbReference>
<evidence type="ECO:0000259" key="10">
    <source>
        <dbReference type="PROSITE" id="PS50262"/>
    </source>
</evidence>
<feature type="transmembrane region" description="Helical" evidence="9">
    <location>
        <begin position="141"/>
        <end position="164"/>
    </location>
</feature>
<feature type="transmembrane region" description="Helical" evidence="9">
    <location>
        <begin position="199"/>
        <end position="218"/>
    </location>
</feature>
<feature type="domain" description="G-protein coupled receptors family 1 profile" evidence="10">
    <location>
        <begin position="40"/>
        <end position="299"/>
    </location>
</feature>
<feature type="transmembrane region" description="Helical" evidence="9">
    <location>
        <begin position="27"/>
        <end position="50"/>
    </location>
</feature>
<keyword evidence="5" id="KW-0297">G-protein coupled receptor</keyword>
<name>A0A815PD47_ADIRI</name>